<dbReference type="SMART" id="SM00710">
    <property type="entry name" value="PbH1"/>
    <property type="match status" value="6"/>
</dbReference>
<evidence type="ECO:0000313" key="1">
    <source>
        <dbReference type="EMBL" id="VAW65913.1"/>
    </source>
</evidence>
<name>A0A3B0XP73_9ZZZZ</name>
<protein>
    <recommendedName>
        <fullName evidence="2">DUF1565 domain-containing protein</fullName>
    </recommendedName>
</protein>
<dbReference type="InterPro" id="IPR011050">
    <property type="entry name" value="Pectin_lyase_fold/virulence"/>
</dbReference>
<dbReference type="InterPro" id="IPR006626">
    <property type="entry name" value="PbH1"/>
</dbReference>
<evidence type="ECO:0008006" key="2">
    <source>
        <dbReference type="Google" id="ProtNLM"/>
    </source>
</evidence>
<organism evidence="1">
    <name type="scientific">hydrothermal vent metagenome</name>
    <dbReference type="NCBI Taxonomy" id="652676"/>
    <lineage>
        <taxon>unclassified sequences</taxon>
        <taxon>metagenomes</taxon>
        <taxon>ecological metagenomes</taxon>
    </lineage>
</organism>
<dbReference type="InterPro" id="IPR012334">
    <property type="entry name" value="Pectin_lyas_fold"/>
</dbReference>
<dbReference type="SUPFAM" id="SSF51126">
    <property type="entry name" value="Pectin lyase-like"/>
    <property type="match status" value="1"/>
</dbReference>
<dbReference type="Gene3D" id="2.160.20.10">
    <property type="entry name" value="Single-stranded right-handed beta-helix, Pectin lyase-like"/>
    <property type="match status" value="1"/>
</dbReference>
<proteinExistence type="predicted"/>
<reference evidence="1" key="1">
    <citation type="submission" date="2018-06" db="EMBL/GenBank/DDBJ databases">
        <authorList>
            <person name="Zhirakovskaya E."/>
        </authorList>
    </citation>
    <scope>NUCLEOTIDE SEQUENCE</scope>
</reference>
<dbReference type="AlphaFoldDB" id="A0A3B0XP73"/>
<dbReference type="EMBL" id="UOFI01000071">
    <property type="protein sequence ID" value="VAW65913.1"/>
    <property type="molecule type" value="Genomic_DNA"/>
</dbReference>
<accession>A0A3B0XP73</accession>
<gene>
    <name evidence="1" type="ORF">MNBD_GAMMA09-219</name>
</gene>
<sequence length="517" mass="54752">MCSLQNIMCRFSLVFVMFSTPLAINAATYYVNASASGDSGSGSQSSPKKYITSGLNLLSSSGGDTLIIMPGTYSHANDAITSSSIPNGQAGAYNIIKAQTDGTVTIDSTFNLTDATASQSRYLQFEGLKWRGPVGNSIVGHHIKILRCAFEGGPANANSVTFGIGTNNMTPGSTDILIEDSWFYGEGGRYNLLIYNSERVVLRRIVARHDGGWCFNVCGGSGPPEAGVTVYNSRDILLQNVMVIDSDLIYQYWESTFYIISNGTGPLGQDSRNTVVDGSLSINNRGVSFKFDGSAPVTNAVIRNSAVYGMGKGFGIALTGNPNSSSTLQNLTLMNTGTGVLVGSSATTNNLTNSIIQGNTIQAIMDNSGAGSKWTHSNNNCSNNVNNNCRSANETSYNALNNGSLYPVRIETGSTLESAGINGATVGATILFKLGVSGTLFNDQGVTTTTSESLWPWPSESRIKTDMCDEISTGVADRGWCATNKTLSQYIWEIMGNAMPGATLPMATPANVRSVKN</sequence>